<evidence type="ECO:0000313" key="13">
    <source>
        <dbReference type="EMBL" id="KAF7708201.1"/>
    </source>
</evidence>
<dbReference type="SUPFAM" id="SSF56219">
    <property type="entry name" value="DNase I-like"/>
    <property type="match status" value="1"/>
</dbReference>
<dbReference type="EMBL" id="JABFDY010000004">
    <property type="protein sequence ID" value="KAF7708201.1"/>
    <property type="molecule type" value="Genomic_DNA"/>
</dbReference>
<feature type="binding site" evidence="10">
    <location>
        <position position="39"/>
    </location>
    <ligand>
        <name>Mg(2+)</name>
        <dbReference type="ChEBI" id="CHEBI:18420"/>
        <label>1</label>
    </ligand>
</feature>
<dbReference type="Gene3D" id="3.60.10.10">
    <property type="entry name" value="Endonuclease/exonuclease/phosphatase"/>
    <property type="match status" value="1"/>
</dbReference>
<keyword evidence="5" id="KW-0227">DNA damage</keyword>
<evidence type="ECO:0000256" key="1">
    <source>
        <dbReference type="ARBA" id="ARBA00000493"/>
    </source>
</evidence>
<evidence type="ECO:0000256" key="10">
    <source>
        <dbReference type="PIRSR" id="PIRSR604808-2"/>
    </source>
</evidence>
<evidence type="ECO:0000256" key="4">
    <source>
        <dbReference type="ARBA" id="ARBA00022723"/>
    </source>
</evidence>
<feature type="site" description="Interaction with DNA substrate" evidence="11">
    <location>
        <position position="234"/>
    </location>
</feature>
<sequence length="487" mass="56691">ESTLKFVSWNTNGLKSNNKFSTLLKILSDIQADVAFIQETHVGPDCYKKILKNHEGWNVFFTVHSSKTKGVAILIKKTVKKFKYICHDEDCNGSYIVLFCHLFGELHTLVNVYNHKADKFFLAKLKDYLVETAEGVLVVGGDFNTVLHPSFDRKSSSSQARHSPFREFLELFIVSLNLRDTWSYLRPTDWDYTRRQNNSFSRIDMFLLPEHRMERVRTITVKRNITEQPSFSDHFPLVLDLTVRHDTEEILPKVASVWCKPYEPDNRPGKISGAEIVSVIKSLTESEKLPLNGKDVKKFKKQCCQQSEVLKYEYNSMMENKMKYDHSENRHICNIQSLILSQILARRLSAFNSFKGKKKMDHNKCSYVKFQKGQQKIKWSFLEHIVKRLHPEFAKHALPPDFRFLNFLLPKDPISSEFRLLESGYPLTNAIIRLALKELKVLVSINFCKGTVCYERQVLCIHTELNSDFQNFFMTCIQEESGLKISF</sequence>
<dbReference type="AlphaFoldDB" id="A0A8T0BLM3"/>
<feature type="binding site" evidence="10">
    <location>
        <position position="234"/>
    </location>
    <ligand>
        <name>Mg(2+)</name>
        <dbReference type="ChEBI" id="CHEBI:18420"/>
        <label>1</label>
    </ligand>
</feature>
<dbReference type="PANTHER" id="PTHR22748:SF26">
    <property type="entry name" value="ENDONUCLEASE_EXONUCLEASE_PHOSPHATASE DOMAIN-CONTAINING PROTEIN"/>
    <property type="match status" value="1"/>
</dbReference>
<dbReference type="GO" id="GO:0003906">
    <property type="term" value="F:DNA-(apurinic or apyrimidinic site) endonuclease activity"/>
    <property type="evidence" value="ECO:0007669"/>
    <property type="project" value="TreeGrafter"/>
</dbReference>
<evidence type="ECO:0000256" key="5">
    <source>
        <dbReference type="ARBA" id="ARBA00022763"/>
    </source>
</evidence>
<comment type="catalytic activity">
    <reaction evidence="1">
        <text>Exonucleolytic cleavage in the 3'- to 5'-direction to yield nucleoside 5'-phosphates.</text>
        <dbReference type="EC" id="3.1.11.2"/>
    </reaction>
</comment>
<feature type="non-terminal residue" evidence="13">
    <location>
        <position position="1"/>
    </location>
</feature>
<evidence type="ECO:0000256" key="3">
    <source>
        <dbReference type="ARBA" id="ARBA00012115"/>
    </source>
</evidence>
<keyword evidence="8" id="KW-0234">DNA repair</keyword>
<name>A0A8T0BLM3_SILME</name>
<dbReference type="InterPro" id="IPR036691">
    <property type="entry name" value="Endo/exonu/phosph_ase_sf"/>
</dbReference>
<keyword evidence="4 10" id="KW-0479">Metal-binding</keyword>
<dbReference type="CDD" id="cd09076">
    <property type="entry name" value="L1-EN"/>
    <property type="match status" value="1"/>
</dbReference>
<accession>A0A8T0BLM3</accession>
<gene>
    <name evidence="13" type="ORF">HF521_017258</name>
</gene>
<feature type="active site" evidence="9">
    <location>
        <position position="113"/>
    </location>
</feature>
<dbReference type="InterPro" id="IPR005135">
    <property type="entry name" value="Endo/exonuclease/phosphatase"/>
</dbReference>
<dbReference type="GO" id="GO:0046872">
    <property type="term" value="F:metal ion binding"/>
    <property type="evidence" value="ECO:0007669"/>
    <property type="project" value="UniProtKB-KW"/>
</dbReference>
<feature type="site" description="Important for catalytic activity" evidence="11">
    <location>
        <position position="204"/>
    </location>
</feature>
<feature type="binding site" evidence="10">
    <location>
        <position position="142"/>
    </location>
    <ligand>
        <name>Mg(2+)</name>
        <dbReference type="ChEBI" id="CHEBI:18420"/>
        <label>1</label>
    </ligand>
</feature>
<comment type="caution">
    <text evidence="13">The sequence shown here is derived from an EMBL/GenBank/DDBJ whole genome shotgun (WGS) entry which is preliminary data.</text>
</comment>
<proteinExistence type="inferred from homology"/>
<dbReference type="InterPro" id="IPR004808">
    <property type="entry name" value="AP_endonuc_1"/>
</dbReference>
<reference evidence="13" key="1">
    <citation type="submission" date="2020-08" db="EMBL/GenBank/DDBJ databases">
        <title>Chromosome-level assembly of Southern catfish (Silurus meridionalis) provides insights into visual adaptation to the nocturnal and benthic lifestyles.</title>
        <authorList>
            <person name="Zhang Y."/>
            <person name="Wang D."/>
            <person name="Peng Z."/>
        </authorList>
    </citation>
    <scope>NUCLEOTIDE SEQUENCE</scope>
    <source>
        <strain evidence="13">SWU-2019-XX</strain>
        <tissue evidence="13">Muscle</tissue>
    </source>
</reference>
<dbReference type="GO" id="GO:0008311">
    <property type="term" value="F:double-stranded DNA 3'-5' DNA exonuclease activity"/>
    <property type="evidence" value="ECO:0007669"/>
    <property type="project" value="UniProtKB-EC"/>
</dbReference>
<feature type="domain" description="Endonuclease/exonuclease/phosphatase" evidence="12">
    <location>
        <begin position="7"/>
        <end position="234"/>
    </location>
</feature>
<keyword evidence="10" id="KW-0464">Manganese</keyword>
<evidence type="ECO:0000256" key="7">
    <source>
        <dbReference type="ARBA" id="ARBA00022842"/>
    </source>
</evidence>
<protein>
    <recommendedName>
        <fullName evidence="3">exodeoxyribonuclease III</fullName>
        <ecNumber evidence="3">3.1.11.2</ecNumber>
    </recommendedName>
</protein>
<evidence type="ECO:0000256" key="9">
    <source>
        <dbReference type="PIRSR" id="PIRSR604808-1"/>
    </source>
</evidence>
<dbReference type="GO" id="GO:0006284">
    <property type="term" value="P:base-excision repair"/>
    <property type="evidence" value="ECO:0007669"/>
    <property type="project" value="TreeGrafter"/>
</dbReference>
<evidence type="ECO:0000256" key="11">
    <source>
        <dbReference type="PIRSR" id="PIRSR604808-3"/>
    </source>
</evidence>
<dbReference type="PANTHER" id="PTHR22748">
    <property type="entry name" value="AP ENDONUCLEASE"/>
    <property type="match status" value="1"/>
</dbReference>
<dbReference type="EC" id="3.1.11.2" evidence="3"/>
<comment type="cofactor">
    <cofactor evidence="10">
        <name>Mg(2+)</name>
        <dbReference type="ChEBI" id="CHEBI:18420"/>
    </cofactor>
    <cofactor evidence="10">
        <name>Mn(2+)</name>
        <dbReference type="ChEBI" id="CHEBI:29035"/>
    </cofactor>
    <text evidence="10">Probably binds two magnesium or manganese ions per subunit.</text>
</comment>
<feature type="active site" description="Proton acceptor" evidence="9">
    <location>
        <position position="234"/>
    </location>
</feature>
<feature type="binding site" evidence="10">
    <location>
        <position position="144"/>
    </location>
    <ligand>
        <name>Mg(2+)</name>
        <dbReference type="ChEBI" id="CHEBI:18420"/>
        <label>1</label>
    </ligand>
</feature>
<evidence type="ECO:0000256" key="6">
    <source>
        <dbReference type="ARBA" id="ARBA00022801"/>
    </source>
</evidence>
<evidence type="ECO:0000256" key="2">
    <source>
        <dbReference type="ARBA" id="ARBA00007092"/>
    </source>
</evidence>
<feature type="site" description="Transition state stabilizer" evidence="11">
    <location>
        <position position="144"/>
    </location>
</feature>
<evidence type="ECO:0000313" key="14">
    <source>
        <dbReference type="Proteomes" id="UP000606274"/>
    </source>
</evidence>
<keyword evidence="7 10" id="KW-0460">Magnesium</keyword>
<feature type="binding site" evidence="10">
    <location>
        <position position="10"/>
    </location>
    <ligand>
        <name>Mg(2+)</name>
        <dbReference type="ChEBI" id="CHEBI:18420"/>
        <label>1</label>
    </ligand>
</feature>
<keyword evidence="14" id="KW-1185">Reference proteome</keyword>
<evidence type="ECO:0000256" key="8">
    <source>
        <dbReference type="ARBA" id="ARBA00023204"/>
    </source>
</evidence>
<keyword evidence="6" id="KW-0378">Hydrolase</keyword>
<feature type="active site" description="Proton donor/acceptor" evidence="9">
    <location>
        <position position="142"/>
    </location>
</feature>
<organism evidence="13 14">
    <name type="scientific">Silurus meridionalis</name>
    <name type="common">Southern catfish</name>
    <name type="synonym">Silurus soldatovi meridionalis</name>
    <dbReference type="NCBI Taxonomy" id="175797"/>
    <lineage>
        <taxon>Eukaryota</taxon>
        <taxon>Metazoa</taxon>
        <taxon>Chordata</taxon>
        <taxon>Craniata</taxon>
        <taxon>Vertebrata</taxon>
        <taxon>Euteleostomi</taxon>
        <taxon>Actinopterygii</taxon>
        <taxon>Neopterygii</taxon>
        <taxon>Teleostei</taxon>
        <taxon>Ostariophysi</taxon>
        <taxon>Siluriformes</taxon>
        <taxon>Siluridae</taxon>
        <taxon>Silurus</taxon>
    </lineage>
</organism>
<feature type="binding site" evidence="10">
    <location>
        <position position="233"/>
    </location>
    <ligand>
        <name>Mg(2+)</name>
        <dbReference type="ChEBI" id="CHEBI:18420"/>
        <label>1</label>
    </ligand>
</feature>
<dbReference type="Pfam" id="PF03372">
    <property type="entry name" value="Exo_endo_phos"/>
    <property type="match status" value="1"/>
</dbReference>
<comment type="similarity">
    <text evidence="2">Belongs to the DNA repair enzymes AP/ExoA family.</text>
</comment>
<dbReference type="GO" id="GO:0005634">
    <property type="term" value="C:nucleus"/>
    <property type="evidence" value="ECO:0007669"/>
    <property type="project" value="TreeGrafter"/>
</dbReference>
<dbReference type="Proteomes" id="UP000606274">
    <property type="component" value="Unassembled WGS sequence"/>
</dbReference>
<dbReference type="GO" id="GO:0008081">
    <property type="term" value="F:phosphoric diester hydrolase activity"/>
    <property type="evidence" value="ECO:0007669"/>
    <property type="project" value="TreeGrafter"/>
</dbReference>
<evidence type="ECO:0000259" key="12">
    <source>
        <dbReference type="Pfam" id="PF03372"/>
    </source>
</evidence>